<sequence length="65" mass="7579">MVYIPTDWYVDVKNENKVHKLISELNRDLITDKTPTRDWVIEELEKIGEIKIVEKLDNGEIPLGA</sequence>
<reference evidence="1" key="2">
    <citation type="submission" date="2021-04" db="EMBL/GenBank/DDBJ databases">
        <authorList>
            <person name="Gilroy R."/>
        </authorList>
    </citation>
    <scope>NUCLEOTIDE SEQUENCE</scope>
    <source>
        <strain evidence="1">CHK171-505</strain>
    </source>
</reference>
<dbReference type="Proteomes" id="UP000886856">
    <property type="component" value="Unassembled WGS sequence"/>
</dbReference>
<gene>
    <name evidence="1" type="ORF">H9948_00185</name>
</gene>
<dbReference type="EMBL" id="DWYW01000004">
    <property type="protein sequence ID" value="HJA89193.1"/>
    <property type="molecule type" value="Genomic_DNA"/>
</dbReference>
<evidence type="ECO:0000313" key="2">
    <source>
        <dbReference type="Proteomes" id="UP000886856"/>
    </source>
</evidence>
<proteinExistence type="predicted"/>
<name>A0A9D2I084_9LACT</name>
<organism evidence="1 2">
    <name type="scientific">Candidatus Jeotgalibaca merdavium</name>
    <dbReference type="NCBI Taxonomy" id="2838627"/>
    <lineage>
        <taxon>Bacteria</taxon>
        <taxon>Bacillati</taxon>
        <taxon>Bacillota</taxon>
        <taxon>Bacilli</taxon>
        <taxon>Lactobacillales</taxon>
        <taxon>Carnobacteriaceae</taxon>
        <taxon>Jeotgalibaca</taxon>
    </lineage>
</organism>
<protein>
    <submittedName>
        <fullName evidence="1">Uncharacterized protein</fullName>
    </submittedName>
</protein>
<reference evidence="1" key="1">
    <citation type="journal article" date="2021" name="PeerJ">
        <title>Extensive microbial diversity within the chicken gut microbiome revealed by metagenomics and culture.</title>
        <authorList>
            <person name="Gilroy R."/>
            <person name="Ravi A."/>
            <person name="Getino M."/>
            <person name="Pursley I."/>
            <person name="Horton D.L."/>
            <person name="Alikhan N.F."/>
            <person name="Baker D."/>
            <person name="Gharbi K."/>
            <person name="Hall N."/>
            <person name="Watson M."/>
            <person name="Adriaenssens E.M."/>
            <person name="Foster-Nyarko E."/>
            <person name="Jarju S."/>
            <person name="Secka A."/>
            <person name="Antonio M."/>
            <person name="Oren A."/>
            <person name="Chaudhuri R.R."/>
            <person name="La Ragione R."/>
            <person name="Hildebrand F."/>
            <person name="Pallen M.J."/>
        </authorList>
    </citation>
    <scope>NUCLEOTIDE SEQUENCE</scope>
    <source>
        <strain evidence="1">CHK171-505</strain>
    </source>
</reference>
<evidence type="ECO:0000313" key="1">
    <source>
        <dbReference type="EMBL" id="HJA89193.1"/>
    </source>
</evidence>
<accession>A0A9D2I084</accession>
<comment type="caution">
    <text evidence="1">The sequence shown here is derived from an EMBL/GenBank/DDBJ whole genome shotgun (WGS) entry which is preliminary data.</text>
</comment>
<dbReference type="AlphaFoldDB" id="A0A9D2I084"/>